<gene>
    <name evidence="2" type="ORF">RM780_24180</name>
</gene>
<name>A0ABU2LFS9_9ACTN</name>
<reference evidence="3" key="1">
    <citation type="submission" date="2023-07" db="EMBL/GenBank/DDBJ databases">
        <title>30 novel species of actinomycetes from the DSMZ collection.</title>
        <authorList>
            <person name="Nouioui I."/>
        </authorList>
    </citation>
    <scope>NUCLEOTIDE SEQUENCE [LARGE SCALE GENOMIC DNA]</scope>
    <source>
        <strain evidence="3">DSM 44917</strain>
    </source>
</reference>
<sequence>MDLSNPSPKVGLGLPPADPATLLDWARRADAGPLSTLGLLDRLVHDNPEPLVTLAAIAAVTTRIRVQTEVLLAPLRGTAVLAKQAATLDRLAPGRFTLGVGIGSREDDYAAAGVDARRRGRLMDEQLDGLRRIWRGESEHPIGPPPATPGGPEILVGGFAPAAFARMARWGDGFLASAHAPGHVERLFRQAREAWQAAERPGTPRLVAQANAALGPPTTVNEARAAIRHYYAFTGTADRIANDLLTTPQQVRETAAHFHSLGADETIFYCWSPDPSQPDRFAEATL</sequence>
<proteinExistence type="predicted"/>
<evidence type="ECO:0000259" key="1">
    <source>
        <dbReference type="Pfam" id="PF00296"/>
    </source>
</evidence>
<organism evidence="2 3">
    <name type="scientific">Streptomyces boetiae</name>
    <dbReference type="NCBI Taxonomy" id="3075541"/>
    <lineage>
        <taxon>Bacteria</taxon>
        <taxon>Bacillati</taxon>
        <taxon>Actinomycetota</taxon>
        <taxon>Actinomycetes</taxon>
        <taxon>Kitasatosporales</taxon>
        <taxon>Streptomycetaceae</taxon>
        <taxon>Streptomyces</taxon>
    </lineage>
</organism>
<comment type="caution">
    <text evidence="2">The sequence shown here is derived from an EMBL/GenBank/DDBJ whole genome shotgun (WGS) entry which is preliminary data.</text>
</comment>
<dbReference type="InterPro" id="IPR011251">
    <property type="entry name" value="Luciferase-like_dom"/>
</dbReference>
<dbReference type="Proteomes" id="UP001183388">
    <property type="component" value="Unassembled WGS sequence"/>
</dbReference>
<accession>A0ABU2LFS9</accession>
<dbReference type="RefSeq" id="WP_311633001.1">
    <property type="nucleotide sequence ID" value="NZ_JAVREN010000053.1"/>
</dbReference>
<evidence type="ECO:0000313" key="2">
    <source>
        <dbReference type="EMBL" id="MDT0310028.1"/>
    </source>
</evidence>
<dbReference type="InterPro" id="IPR036661">
    <property type="entry name" value="Luciferase-like_sf"/>
</dbReference>
<keyword evidence="3" id="KW-1185">Reference proteome</keyword>
<dbReference type="PANTHER" id="PTHR30011">
    <property type="entry name" value="ALKANESULFONATE MONOOXYGENASE-RELATED"/>
    <property type="match status" value="1"/>
</dbReference>
<evidence type="ECO:0000313" key="3">
    <source>
        <dbReference type="Proteomes" id="UP001183388"/>
    </source>
</evidence>
<feature type="domain" description="Luciferase-like" evidence="1">
    <location>
        <begin position="16"/>
        <end position="240"/>
    </location>
</feature>
<dbReference type="EMBL" id="JAVREN010000053">
    <property type="protein sequence ID" value="MDT0310028.1"/>
    <property type="molecule type" value="Genomic_DNA"/>
</dbReference>
<protein>
    <submittedName>
        <fullName evidence="2">LLM class flavin-dependent oxidoreductase</fullName>
    </submittedName>
</protein>
<dbReference type="InterPro" id="IPR051260">
    <property type="entry name" value="Diverse_substr_monoxygenases"/>
</dbReference>
<dbReference type="Pfam" id="PF00296">
    <property type="entry name" value="Bac_luciferase"/>
    <property type="match status" value="1"/>
</dbReference>
<dbReference type="PANTHER" id="PTHR30011:SF32">
    <property type="entry name" value="CONSERVED PROTEIN"/>
    <property type="match status" value="1"/>
</dbReference>
<dbReference type="Gene3D" id="3.20.20.30">
    <property type="entry name" value="Luciferase-like domain"/>
    <property type="match status" value="1"/>
</dbReference>
<dbReference type="SUPFAM" id="SSF51679">
    <property type="entry name" value="Bacterial luciferase-like"/>
    <property type="match status" value="1"/>
</dbReference>